<comment type="caution">
    <text evidence="3">The sequence shown here is derived from an EMBL/GenBank/DDBJ whole genome shotgun (WGS) entry which is preliminary data.</text>
</comment>
<evidence type="ECO:0008006" key="5">
    <source>
        <dbReference type="Google" id="ProtNLM"/>
    </source>
</evidence>
<dbReference type="RefSeq" id="WP_214543357.1">
    <property type="nucleotide sequence ID" value="NZ_JAHEWS010000001.1"/>
</dbReference>
<dbReference type="Proteomes" id="UP001519641">
    <property type="component" value="Unassembled WGS sequence"/>
</dbReference>
<gene>
    <name evidence="3" type="ORF">KK097_00715</name>
</gene>
<proteinExistence type="predicted"/>
<keyword evidence="2" id="KW-1133">Transmembrane helix</keyword>
<keyword evidence="2" id="KW-0472">Membrane</keyword>
<keyword evidence="2" id="KW-0812">Transmembrane</keyword>
<keyword evidence="4" id="KW-1185">Reference proteome</keyword>
<protein>
    <recommendedName>
        <fullName evidence="5">Tfp pilus assembly protein PilN</fullName>
    </recommendedName>
</protein>
<evidence type="ECO:0000313" key="3">
    <source>
        <dbReference type="EMBL" id="MBT1586331.1"/>
    </source>
</evidence>
<dbReference type="EMBL" id="JAHEWS010000001">
    <property type="protein sequence ID" value="MBT1586331.1"/>
    <property type="molecule type" value="Genomic_DNA"/>
</dbReference>
<evidence type="ECO:0000256" key="2">
    <source>
        <dbReference type="SAM" id="Phobius"/>
    </source>
</evidence>
<name>A0ABS5VA27_9MICO</name>
<accession>A0ABS5VA27</accession>
<feature type="compositionally biased region" description="Low complexity" evidence="1">
    <location>
        <begin position="21"/>
        <end position="31"/>
    </location>
</feature>
<evidence type="ECO:0000313" key="4">
    <source>
        <dbReference type="Proteomes" id="UP001519641"/>
    </source>
</evidence>
<feature type="transmembrane region" description="Helical" evidence="2">
    <location>
        <begin position="75"/>
        <end position="96"/>
    </location>
</feature>
<feature type="region of interest" description="Disordered" evidence="1">
    <location>
        <begin position="1"/>
        <end position="39"/>
    </location>
</feature>
<organism evidence="3 4">
    <name type="scientific">Curtobacterium aurantiacum</name>
    <dbReference type="NCBI Taxonomy" id="3236919"/>
    <lineage>
        <taxon>Bacteria</taxon>
        <taxon>Bacillati</taxon>
        <taxon>Actinomycetota</taxon>
        <taxon>Actinomycetes</taxon>
        <taxon>Micrococcales</taxon>
        <taxon>Microbacteriaceae</taxon>
        <taxon>Curtobacterium</taxon>
    </lineage>
</organism>
<reference evidence="3 4" key="1">
    <citation type="submission" date="2021-05" db="EMBL/GenBank/DDBJ databases">
        <title>Whole genome sequence of Curtobacterium flaccumfaciens pv. flaccumfaciens strain CFBP 8819.</title>
        <authorList>
            <person name="Osdaghi E."/>
            <person name="Taghouti G."/>
            <person name="Portier P."/>
            <person name="Fazliarab A."/>
            <person name="Taghavi S.M."/>
            <person name="Briand M."/>
            <person name="Le-Saux M."/>
            <person name="Jacques M.-A."/>
        </authorList>
    </citation>
    <scope>NUCLEOTIDE SEQUENCE [LARGE SCALE GENOMIC DNA]</scope>
    <source>
        <strain evidence="3 4">CFBP 8819</strain>
    </source>
</reference>
<sequence>MSQTTESKVARTGRSRRRGAATDPAVRVAAESAERAKRQRRATANEVVVGGRPSVDLLPTEVLADRRSRRVVRRLWAGVVLVAIVVGIATAGASLLSSEAHDDLTHAQSETLSLLQQQANYREVRDTEAGTALREAAQSVGGSTEIAWQPYLGSLKASLPAGVEITGVAIDSATPLETYAQADSPLQGQRVATLTIDAQSPTLPSVPSWLDAVKGLEGFVDATANSVTLDETTGTYTVNMTIHVDEAAYDGKYQDKGE</sequence>
<evidence type="ECO:0000256" key="1">
    <source>
        <dbReference type="SAM" id="MobiDB-lite"/>
    </source>
</evidence>